<evidence type="ECO:0000313" key="1">
    <source>
        <dbReference type="EMBL" id="NBG89311.1"/>
    </source>
</evidence>
<keyword evidence="2" id="KW-1185">Reference proteome</keyword>
<protein>
    <submittedName>
        <fullName evidence="1">Uncharacterized protein</fullName>
    </submittedName>
</protein>
<dbReference type="Proteomes" id="UP000449710">
    <property type="component" value="Unassembled WGS sequence"/>
</dbReference>
<sequence length="151" mass="17944">MRKIHWLNDLKQYILFHYRKTLTVEESVLSYNVATFIEQRQRPSFSKSLLHFIDAKGLDDTEVYKRAGIDRKHFSKIRSNPDYQPKKKTALALCLSLQLDLREAECLLRSAGYTFSNSQFLDLIIQYCIEEHIYDIHEVNYALEHYKLEPL</sequence>
<reference evidence="1 2" key="1">
    <citation type="submission" date="2019-04" db="EMBL/GenBank/DDBJ databases">
        <title>Isachenkonia alkalipeptolytica gen. nov. sp. nov. a new anaerobic, alkiliphilic organothrophic bacterium capable to reduce synthesized ferrihydrite isolated from a soda lake.</title>
        <authorList>
            <person name="Toshchakov S.V."/>
            <person name="Zavarzina D.G."/>
            <person name="Zhilina T.N."/>
            <person name="Kostrikina N.A."/>
            <person name="Kublanov I.V."/>
        </authorList>
    </citation>
    <scope>NUCLEOTIDE SEQUENCE [LARGE SCALE GENOMIC DNA]</scope>
    <source>
        <strain evidence="1 2">Z-1701</strain>
    </source>
</reference>
<proteinExistence type="predicted"/>
<comment type="caution">
    <text evidence="1">The sequence shown here is derived from an EMBL/GenBank/DDBJ whole genome shotgun (WGS) entry which is preliminary data.</text>
</comment>
<dbReference type="RefSeq" id="WP_160722851.1">
    <property type="nucleotide sequence ID" value="NZ_SUMG01000021.1"/>
</dbReference>
<name>A0AA43XMR6_9CLOT</name>
<organism evidence="1 2">
    <name type="scientific">Isachenkonia alkalipeptolytica</name>
    <dbReference type="NCBI Taxonomy" id="2565777"/>
    <lineage>
        <taxon>Bacteria</taxon>
        <taxon>Bacillati</taxon>
        <taxon>Bacillota</taxon>
        <taxon>Clostridia</taxon>
        <taxon>Eubacteriales</taxon>
        <taxon>Clostridiaceae</taxon>
        <taxon>Isachenkonia</taxon>
    </lineage>
</organism>
<dbReference type="EMBL" id="SUMG01000021">
    <property type="protein sequence ID" value="NBG89311.1"/>
    <property type="molecule type" value="Genomic_DNA"/>
</dbReference>
<accession>A0AA43XMR6</accession>
<dbReference type="AlphaFoldDB" id="A0AA43XMR6"/>
<gene>
    <name evidence="1" type="ORF">ISALK_12500</name>
</gene>
<evidence type="ECO:0000313" key="2">
    <source>
        <dbReference type="Proteomes" id="UP000449710"/>
    </source>
</evidence>